<dbReference type="GO" id="GO:1990904">
    <property type="term" value="C:ribonucleoprotein complex"/>
    <property type="evidence" value="ECO:0007669"/>
    <property type="project" value="UniProtKB-KW"/>
</dbReference>
<evidence type="ECO:0000256" key="4">
    <source>
        <dbReference type="ARBA" id="ARBA00035258"/>
    </source>
</evidence>
<sequence length="126" mass="13668">MVNDPIGDLLTRIKNAAQNKSLEASSPYSKMREGVLAVLKEEGYLADFKKEGNQLQMVLAYAHRRPIISGVKNVSKPGLRIYRKSSQLPKPLGGIGISIVSTSSGIMSNRKAKQKGLGGEVLGMVW</sequence>
<dbReference type="AlphaFoldDB" id="A0A1G1UYY4"/>
<dbReference type="NCBIfam" id="NF001109">
    <property type="entry name" value="PRK00136.1"/>
    <property type="match status" value="1"/>
</dbReference>
<protein>
    <recommendedName>
        <fullName evidence="4 5">Small ribosomal subunit protein uS8</fullName>
    </recommendedName>
</protein>
<evidence type="ECO:0000256" key="1">
    <source>
        <dbReference type="ARBA" id="ARBA00006471"/>
    </source>
</evidence>
<gene>
    <name evidence="5" type="primary">rpsH</name>
    <name evidence="7" type="ORF">A2782_00770</name>
</gene>
<dbReference type="STRING" id="1797513.A2782_00770"/>
<dbReference type="GO" id="GO:0019843">
    <property type="term" value="F:rRNA binding"/>
    <property type="evidence" value="ECO:0007669"/>
    <property type="project" value="UniProtKB-UniRule"/>
</dbReference>
<evidence type="ECO:0000256" key="5">
    <source>
        <dbReference type="HAMAP-Rule" id="MF_01302"/>
    </source>
</evidence>
<evidence type="ECO:0000256" key="6">
    <source>
        <dbReference type="RuleBase" id="RU003660"/>
    </source>
</evidence>
<comment type="subunit">
    <text evidence="5">Part of the 30S ribosomal subunit. Contacts proteins S5 and S12.</text>
</comment>
<dbReference type="PANTHER" id="PTHR11758">
    <property type="entry name" value="40S RIBOSOMAL PROTEIN S15A"/>
    <property type="match status" value="1"/>
</dbReference>
<comment type="caution">
    <text evidence="7">The sequence shown here is derived from an EMBL/GenBank/DDBJ whole genome shotgun (WGS) entry which is preliminary data.</text>
</comment>
<dbReference type="Proteomes" id="UP000177967">
    <property type="component" value="Unassembled WGS sequence"/>
</dbReference>
<dbReference type="GO" id="GO:0003735">
    <property type="term" value="F:structural constituent of ribosome"/>
    <property type="evidence" value="ECO:0007669"/>
    <property type="project" value="InterPro"/>
</dbReference>
<evidence type="ECO:0000256" key="3">
    <source>
        <dbReference type="ARBA" id="ARBA00023274"/>
    </source>
</evidence>
<dbReference type="GO" id="GO:0005737">
    <property type="term" value="C:cytoplasm"/>
    <property type="evidence" value="ECO:0007669"/>
    <property type="project" value="UniProtKB-ARBA"/>
</dbReference>
<dbReference type="Gene3D" id="3.30.1370.30">
    <property type="match status" value="1"/>
</dbReference>
<name>A0A1G1UYY4_9BACT</name>
<dbReference type="SUPFAM" id="SSF56047">
    <property type="entry name" value="Ribosomal protein S8"/>
    <property type="match status" value="1"/>
</dbReference>
<dbReference type="PROSITE" id="PS00053">
    <property type="entry name" value="RIBOSOMAL_S8"/>
    <property type="match status" value="1"/>
</dbReference>
<dbReference type="FunFam" id="3.30.1490.10:FF:000001">
    <property type="entry name" value="30S ribosomal protein S8"/>
    <property type="match status" value="1"/>
</dbReference>
<dbReference type="InterPro" id="IPR047863">
    <property type="entry name" value="Ribosomal_uS8_CS"/>
</dbReference>
<proteinExistence type="inferred from homology"/>
<keyword evidence="5" id="KW-0699">rRNA-binding</keyword>
<comment type="function">
    <text evidence="5">One of the primary rRNA binding proteins, it binds directly to 16S rRNA central domain where it helps coordinate assembly of the platform of the 30S subunit.</text>
</comment>
<keyword evidence="3 5" id="KW-0687">Ribonucleoprotein</keyword>
<reference evidence="7 8" key="1">
    <citation type="journal article" date="2016" name="Nat. Commun.">
        <title>Thousands of microbial genomes shed light on interconnected biogeochemical processes in an aquifer system.</title>
        <authorList>
            <person name="Anantharaman K."/>
            <person name="Brown C.T."/>
            <person name="Hug L.A."/>
            <person name="Sharon I."/>
            <person name="Castelle C.J."/>
            <person name="Probst A.J."/>
            <person name="Thomas B.C."/>
            <person name="Singh A."/>
            <person name="Wilkins M.J."/>
            <person name="Karaoz U."/>
            <person name="Brodie E.L."/>
            <person name="Williams K.H."/>
            <person name="Hubbard S.S."/>
            <person name="Banfield J.F."/>
        </authorList>
    </citation>
    <scope>NUCLEOTIDE SEQUENCE [LARGE SCALE GENOMIC DNA]</scope>
</reference>
<dbReference type="GO" id="GO:0005840">
    <property type="term" value="C:ribosome"/>
    <property type="evidence" value="ECO:0007669"/>
    <property type="project" value="UniProtKB-KW"/>
</dbReference>
<dbReference type="Gene3D" id="3.30.1490.10">
    <property type="match status" value="1"/>
</dbReference>
<dbReference type="EMBL" id="MHBW01000029">
    <property type="protein sequence ID" value="OGY08359.1"/>
    <property type="molecule type" value="Genomic_DNA"/>
</dbReference>
<keyword evidence="2 5" id="KW-0689">Ribosomal protein</keyword>
<evidence type="ECO:0000313" key="8">
    <source>
        <dbReference type="Proteomes" id="UP000177967"/>
    </source>
</evidence>
<organism evidence="7 8">
    <name type="scientific">Candidatus Blackburnbacteria bacterium RIFCSPHIGHO2_01_FULL_43_15b</name>
    <dbReference type="NCBI Taxonomy" id="1797513"/>
    <lineage>
        <taxon>Bacteria</taxon>
        <taxon>Candidatus Blackburniibacteriota</taxon>
    </lineage>
</organism>
<dbReference type="InterPro" id="IPR000630">
    <property type="entry name" value="Ribosomal_uS8"/>
</dbReference>
<dbReference type="Pfam" id="PF00410">
    <property type="entry name" value="Ribosomal_S8"/>
    <property type="match status" value="1"/>
</dbReference>
<keyword evidence="5" id="KW-0694">RNA-binding</keyword>
<dbReference type="HAMAP" id="MF_01302_B">
    <property type="entry name" value="Ribosomal_uS8_B"/>
    <property type="match status" value="1"/>
</dbReference>
<evidence type="ECO:0000256" key="2">
    <source>
        <dbReference type="ARBA" id="ARBA00022980"/>
    </source>
</evidence>
<dbReference type="GO" id="GO:0006412">
    <property type="term" value="P:translation"/>
    <property type="evidence" value="ECO:0007669"/>
    <property type="project" value="UniProtKB-UniRule"/>
</dbReference>
<evidence type="ECO:0000313" key="7">
    <source>
        <dbReference type="EMBL" id="OGY08359.1"/>
    </source>
</evidence>
<comment type="similarity">
    <text evidence="1 5 6">Belongs to the universal ribosomal protein uS8 family.</text>
</comment>
<dbReference type="InterPro" id="IPR035987">
    <property type="entry name" value="Ribosomal_uS8_sf"/>
</dbReference>
<accession>A0A1G1UYY4</accession>